<evidence type="ECO:0000313" key="3">
    <source>
        <dbReference type="EMBL" id="OGY42406.1"/>
    </source>
</evidence>
<organism evidence="3 4">
    <name type="scientific">Candidatus Buchananbacteria bacterium RBG_13_36_9</name>
    <dbReference type="NCBI Taxonomy" id="1797530"/>
    <lineage>
        <taxon>Bacteria</taxon>
        <taxon>Candidatus Buchananiibacteriota</taxon>
    </lineage>
</organism>
<name>A0A1G1XS19_9BACT</name>
<feature type="domain" description="UmuC" evidence="2">
    <location>
        <begin position="1"/>
        <end position="180"/>
    </location>
</feature>
<dbReference type="Proteomes" id="UP000176498">
    <property type="component" value="Unassembled WGS sequence"/>
</dbReference>
<evidence type="ECO:0000256" key="1">
    <source>
        <dbReference type="ARBA" id="ARBA00010945"/>
    </source>
</evidence>
<dbReference type="GO" id="GO:0003887">
    <property type="term" value="F:DNA-directed DNA polymerase activity"/>
    <property type="evidence" value="ECO:0007669"/>
    <property type="project" value="InterPro"/>
</dbReference>
<dbReference type="Gene3D" id="1.10.150.20">
    <property type="entry name" value="5' to 3' exonuclease, C-terminal subdomain"/>
    <property type="match status" value="1"/>
</dbReference>
<dbReference type="InterPro" id="IPR022880">
    <property type="entry name" value="DNApol_IV"/>
</dbReference>
<dbReference type="PANTHER" id="PTHR11076">
    <property type="entry name" value="DNA REPAIR POLYMERASE UMUC / TRANSFERASE FAMILY MEMBER"/>
    <property type="match status" value="1"/>
</dbReference>
<sequence length="408" mass="46129">MNSYFASVEQQANPFLRNKAVGVVAYMSPNGCIIASSKEAKKLGIKTGCLVKNAKKLCPDVVLIENEPAKYRSTTERIFSIFSDYTERIEAYSIDEAFLDLTGYIKTWQQGEKIIQEIKKRVKAEVGEWLTSSCGLSWTRFLAKFASDICPKDSYLIIDSVPKMEETFKSVKITESWGIKEATERHLNRLGIFTLLDLKAHPVANLMQSFGKPGYYLWANANGIEIEGVRTQEELLPKSIGHSYCIPKQTNDPKYLSGILMKLCEKTGRRLRESNLQAQGIVSGYSLKYGGGFWQSHKTAEPLFTTQEIFKAAYDLIKTNWPSGKVYMLAVSVTRLQRFPGQLNLFYSPKQKNLTLALDQINDKFGEYTVFPGVMWGTKDNAPDRVGFRKSVNIEANKAKVSYCDHDF</sequence>
<accession>A0A1G1XS19</accession>
<dbReference type="Pfam" id="PF00817">
    <property type="entry name" value="IMS"/>
    <property type="match status" value="1"/>
</dbReference>
<dbReference type="SUPFAM" id="SSF100879">
    <property type="entry name" value="Lesion bypass DNA polymerase (Y-family), little finger domain"/>
    <property type="match status" value="1"/>
</dbReference>
<evidence type="ECO:0000313" key="4">
    <source>
        <dbReference type="Proteomes" id="UP000176498"/>
    </source>
</evidence>
<evidence type="ECO:0000259" key="2">
    <source>
        <dbReference type="PROSITE" id="PS50173"/>
    </source>
</evidence>
<dbReference type="Pfam" id="PF11799">
    <property type="entry name" value="IMS_C"/>
    <property type="match status" value="1"/>
</dbReference>
<dbReference type="GO" id="GO:0003684">
    <property type="term" value="F:damaged DNA binding"/>
    <property type="evidence" value="ECO:0007669"/>
    <property type="project" value="InterPro"/>
</dbReference>
<dbReference type="GO" id="GO:0005829">
    <property type="term" value="C:cytosol"/>
    <property type="evidence" value="ECO:0007669"/>
    <property type="project" value="TreeGrafter"/>
</dbReference>
<dbReference type="GO" id="GO:0009432">
    <property type="term" value="P:SOS response"/>
    <property type="evidence" value="ECO:0007669"/>
    <property type="project" value="TreeGrafter"/>
</dbReference>
<protein>
    <recommendedName>
        <fullName evidence="2">UmuC domain-containing protein</fullName>
    </recommendedName>
</protein>
<dbReference type="PANTHER" id="PTHR11076:SF33">
    <property type="entry name" value="DNA POLYMERASE KAPPA"/>
    <property type="match status" value="1"/>
</dbReference>
<dbReference type="InterPro" id="IPR001126">
    <property type="entry name" value="UmuC"/>
</dbReference>
<dbReference type="InterPro" id="IPR036775">
    <property type="entry name" value="DNA_pol_Y-fam_lit_finger_sf"/>
</dbReference>
<dbReference type="InterPro" id="IPR050116">
    <property type="entry name" value="DNA_polymerase-Y"/>
</dbReference>
<proteinExistence type="inferred from homology"/>
<dbReference type="SUPFAM" id="SSF56672">
    <property type="entry name" value="DNA/RNA polymerases"/>
    <property type="match status" value="1"/>
</dbReference>
<dbReference type="InterPro" id="IPR017961">
    <property type="entry name" value="DNA_pol_Y-fam_little_finger"/>
</dbReference>
<dbReference type="GO" id="GO:0042276">
    <property type="term" value="P:error-prone translesion synthesis"/>
    <property type="evidence" value="ECO:0007669"/>
    <property type="project" value="TreeGrafter"/>
</dbReference>
<dbReference type="AlphaFoldDB" id="A0A1G1XS19"/>
<dbReference type="Gene3D" id="3.30.1490.100">
    <property type="entry name" value="DNA polymerase, Y-family, little finger domain"/>
    <property type="match status" value="1"/>
</dbReference>
<comment type="caution">
    <text evidence="3">The sequence shown here is derived from an EMBL/GenBank/DDBJ whole genome shotgun (WGS) entry which is preliminary data.</text>
</comment>
<dbReference type="GO" id="GO:0006281">
    <property type="term" value="P:DNA repair"/>
    <property type="evidence" value="ECO:0007669"/>
    <property type="project" value="InterPro"/>
</dbReference>
<comment type="similarity">
    <text evidence="1">Belongs to the DNA polymerase type-Y family.</text>
</comment>
<dbReference type="InterPro" id="IPR043502">
    <property type="entry name" value="DNA/RNA_pol_sf"/>
</dbReference>
<dbReference type="InterPro" id="IPR043128">
    <property type="entry name" value="Rev_trsase/Diguanyl_cyclase"/>
</dbReference>
<dbReference type="PROSITE" id="PS50173">
    <property type="entry name" value="UMUC"/>
    <property type="match status" value="1"/>
</dbReference>
<dbReference type="CDD" id="cd03586">
    <property type="entry name" value="PolY_Pol_IV_kappa"/>
    <property type="match status" value="1"/>
</dbReference>
<dbReference type="EMBL" id="MHHZ01000004">
    <property type="protein sequence ID" value="OGY42406.1"/>
    <property type="molecule type" value="Genomic_DNA"/>
</dbReference>
<gene>
    <name evidence="3" type="ORF">A2Y82_04660</name>
</gene>
<dbReference type="Gene3D" id="3.30.70.270">
    <property type="match status" value="1"/>
</dbReference>
<reference evidence="3 4" key="1">
    <citation type="journal article" date="2016" name="Nat. Commun.">
        <title>Thousands of microbial genomes shed light on interconnected biogeochemical processes in an aquifer system.</title>
        <authorList>
            <person name="Anantharaman K."/>
            <person name="Brown C.T."/>
            <person name="Hug L.A."/>
            <person name="Sharon I."/>
            <person name="Castelle C.J."/>
            <person name="Probst A.J."/>
            <person name="Thomas B.C."/>
            <person name="Singh A."/>
            <person name="Wilkins M.J."/>
            <person name="Karaoz U."/>
            <person name="Brodie E.L."/>
            <person name="Williams K.H."/>
            <person name="Hubbard S.S."/>
            <person name="Banfield J.F."/>
        </authorList>
    </citation>
    <scope>NUCLEOTIDE SEQUENCE [LARGE SCALE GENOMIC DNA]</scope>
</reference>
<dbReference type="Gene3D" id="3.40.1170.60">
    <property type="match status" value="1"/>
</dbReference>